<evidence type="ECO:0000313" key="2">
    <source>
        <dbReference type="Proteomes" id="UP001156237"/>
    </source>
</evidence>
<dbReference type="EMBL" id="OP880253">
    <property type="protein sequence ID" value="WAE39587.1"/>
    <property type="molecule type" value="Genomic_DNA"/>
</dbReference>
<reference evidence="1 2" key="1">
    <citation type="submission" date="2022-10" db="EMBL/GenBank/DDBJ databases">
        <title>Evolutionary Diversification of Methanotrophic Ca. Methanophagales (ANME-1) and Their Expansive Virome.</title>
        <authorList>
            <person name="Laso-Perez R."/>
            <person name="Wu F."/>
            <person name="Cremiere A."/>
            <person name="Speth D.R."/>
            <person name="Magyar J.S."/>
            <person name="Krupovic M."/>
            <person name="Orphan V.J."/>
        </authorList>
    </citation>
    <scope>NUCLEOTIDE SEQUENCE [LARGE SCALE GENOMIC DNA]</scope>
</reference>
<accession>A0A9E8V870</accession>
<name>A0A9E8V870_9CAUD</name>
<gene>
    <name evidence="1" type="ORF">FHOMOCKG_00059</name>
</gene>
<protein>
    <submittedName>
        <fullName evidence="1">Uncharacterized protein</fullName>
    </submittedName>
</protein>
<proteinExistence type="predicted"/>
<organism evidence="1 2">
    <name type="scientific">Methanophagales virus GBV302</name>
    <dbReference type="NCBI Taxonomy" id="2999281"/>
    <lineage>
        <taxon>Viruses</taxon>
        <taxon>Duplodnaviria</taxon>
        <taxon>Heunggongvirae</taxon>
        <taxon>Uroviricota</taxon>
        <taxon>Caudoviricetes</taxon>
        <taxon>Nakonvirales</taxon>
        <taxon>Ekchuahviridae</taxon>
        <taxon>Kukulkanvirus</taxon>
        <taxon>Kukulkanvirus mexicoense</taxon>
    </lineage>
</organism>
<keyword evidence="2" id="KW-1185">Reference proteome</keyword>
<dbReference type="Proteomes" id="UP001156237">
    <property type="component" value="Segment"/>
</dbReference>
<sequence>MIHDTYFPLGREKKDIFHDRILVESGDMLYDSTSQGVPIFIPPNVLKNARIPKKLPFQIFHNGKEVGEVKNIRWDGRALRGDIHVYPQHNEEVVRELLRGNHGLSVRFSSIDEDYKTYTLIKDLTLEHLALVPAPASPSARIV</sequence>
<evidence type="ECO:0000313" key="1">
    <source>
        <dbReference type="EMBL" id="WAE39587.1"/>
    </source>
</evidence>